<keyword evidence="3 5" id="KW-0326">Glycosidase</keyword>
<feature type="domain" description="Glycoside hydrolase family 3 N-terminal" evidence="4">
    <location>
        <begin position="58"/>
        <end position="328"/>
    </location>
</feature>
<dbReference type="GO" id="GO:0009254">
    <property type="term" value="P:peptidoglycan turnover"/>
    <property type="evidence" value="ECO:0007669"/>
    <property type="project" value="TreeGrafter"/>
</dbReference>
<evidence type="ECO:0000259" key="4">
    <source>
        <dbReference type="Pfam" id="PF00933"/>
    </source>
</evidence>
<dbReference type="GO" id="GO:0004563">
    <property type="term" value="F:beta-N-acetylhexosaminidase activity"/>
    <property type="evidence" value="ECO:0007669"/>
    <property type="project" value="UniProtKB-EC"/>
</dbReference>
<gene>
    <name evidence="5" type="primary">nagZ_1</name>
    <name evidence="5" type="ORF">CVS54_00918</name>
</gene>
<dbReference type="Proteomes" id="UP000274841">
    <property type="component" value="Chromosome"/>
</dbReference>
<name>A0A3S9WHP7_9MICO</name>
<dbReference type="Pfam" id="PF00933">
    <property type="entry name" value="Glyco_hydro_3"/>
    <property type="match status" value="1"/>
</dbReference>
<dbReference type="AlphaFoldDB" id="A0A3S9WHP7"/>
<protein>
    <submittedName>
        <fullName evidence="5">Beta-hexosaminidase</fullName>
        <ecNumber evidence="5">3.2.1.52</ecNumber>
    </submittedName>
</protein>
<evidence type="ECO:0000256" key="3">
    <source>
        <dbReference type="ARBA" id="ARBA00023295"/>
    </source>
</evidence>
<dbReference type="InterPro" id="IPR036962">
    <property type="entry name" value="Glyco_hydro_3_N_sf"/>
</dbReference>
<proteinExistence type="inferred from homology"/>
<dbReference type="SUPFAM" id="SSF51445">
    <property type="entry name" value="(Trans)glycosidases"/>
    <property type="match status" value="1"/>
</dbReference>
<evidence type="ECO:0000313" key="5">
    <source>
        <dbReference type="EMBL" id="AZS39608.1"/>
    </source>
</evidence>
<sequence length="510" mass="52965">MTDELERLANGVLWPGFFGTEAPAWLRDELREGLAGVVYFGQNVGEGLPALSAQILDANPNALIGIDEEGGSVTRLESATGSTVPGAAQLGLLDDLVASEETGAELARRVRAVGANVVLGPVADVNTDPRNPVIGVRAFGDDEALVSRHVVATIDGIQDGAVAACVKHFPGHGDTHMDSHHSLPEITLDLEEFERVHLEPFRAAIDAGVDAVMTAHIVVPAWGEQPATLNPRVLGMLRDWGYDGVIITDALDMAAIRETVGLGGGAAMALAAGADLLCIGNPTNPGDAALPDQDEQDFRAARDGIVAALRDGSLPRERVEEAAARVAALATKLRSAAAAVEATQEPTGDFDAAGILRRMVTISGGTPEVSTELAVIDARRRSTLAVDSAGSYVASALAEEGLRVRLDVASAPLSEQDRVLDEMAAAAATASATTVLLIDRPDTDAAQRALVERAAVRDPHAVVVNVGLPTAQPLPLPTVEVAAASRLGAQTAREALLGRFTAQQRMTSAG</sequence>
<dbReference type="PANTHER" id="PTHR30480:SF16">
    <property type="entry name" value="GLYCOSIDE HYDROLASE FAMILY 3 DOMAIN PROTEIN"/>
    <property type="match status" value="1"/>
</dbReference>
<dbReference type="GO" id="GO:0005975">
    <property type="term" value="P:carbohydrate metabolic process"/>
    <property type="evidence" value="ECO:0007669"/>
    <property type="project" value="InterPro"/>
</dbReference>
<keyword evidence="2 5" id="KW-0378">Hydrolase</keyword>
<dbReference type="InterPro" id="IPR050226">
    <property type="entry name" value="NagZ_Beta-hexosaminidase"/>
</dbReference>
<evidence type="ECO:0000313" key="6">
    <source>
        <dbReference type="Proteomes" id="UP000274841"/>
    </source>
</evidence>
<evidence type="ECO:0000256" key="1">
    <source>
        <dbReference type="ARBA" id="ARBA00005336"/>
    </source>
</evidence>
<dbReference type="KEGG" id="moy:CVS54_00918"/>
<dbReference type="PANTHER" id="PTHR30480">
    <property type="entry name" value="BETA-HEXOSAMINIDASE-RELATED"/>
    <property type="match status" value="1"/>
</dbReference>
<organism evidence="5 6">
    <name type="scientific">Microbacterium oxydans</name>
    <dbReference type="NCBI Taxonomy" id="82380"/>
    <lineage>
        <taxon>Bacteria</taxon>
        <taxon>Bacillati</taxon>
        <taxon>Actinomycetota</taxon>
        <taxon>Actinomycetes</taxon>
        <taxon>Micrococcales</taxon>
        <taxon>Microbacteriaceae</taxon>
        <taxon>Microbacterium</taxon>
    </lineage>
</organism>
<evidence type="ECO:0000256" key="2">
    <source>
        <dbReference type="ARBA" id="ARBA00022801"/>
    </source>
</evidence>
<dbReference type="EMBL" id="CP031422">
    <property type="protein sequence ID" value="AZS39608.1"/>
    <property type="molecule type" value="Genomic_DNA"/>
</dbReference>
<dbReference type="InterPro" id="IPR001764">
    <property type="entry name" value="Glyco_hydro_3_N"/>
</dbReference>
<comment type="similarity">
    <text evidence="1">Belongs to the glycosyl hydrolase 3 family.</text>
</comment>
<dbReference type="Gene3D" id="3.20.20.300">
    <property type="entry name" value="Glycoside hydrolase, family 3, N-terminal domain"/>
    <property type="match status" value="1"/>
</dbReference>
<accession>A0A3S9WHP7</accession>
<dbReference type="InterPro" id="IPR017853">
    <property type="entry name" value="GH"/>
</dbReference>
<dbReference type="EC" id="3.2.1.52" evidence="5"/>
<dbReference type="RefSeq" id="WP_046747340.1">
    <property type="nucleotide sequence ID" value="NZ_CP031422.1"/>
</dbReference>
<reference evidence="5 6" key="1">
    <citation type="submission" date="2018-08" db="EMBL/GenBank/DDBJ databases">
        <title>Microbacterium oxydans strain HG3.</title>
        <authorList>
            <person name="ORTET P."/>
        </authorList>
    </citation>
    <scope>NUCLEOTIDE SEQUENCE [LARGE SCALE GENOMIC DNA]</scope>
    <source>
        <strain evidence="5 6">HG3</strain>
    </source>
</reference>